<dbReference type="RefSeq" id="WP_200378613.1">
    <property type="nucleotide sequence ID" value="NZ_NRRU01000033.1"/>
</dbReference>
<sequence length="278" mass="29275">MKLPALLRLAACALVTCCLAACGGGGGGNEDSGGGTSAWTPSTTDSWTIQLTGTPDTALAVRVYDLDLFDTPQATIASLQAQGRAVVCYFSAGSAEDWREDYASFTAADKGNALDGWPGENWLDTRSANVRSVMVARLQLARDKGCDAVDPDNVDGWSNDTGFALDAASQLDYNRFLATQAHALGLKVGLKNDVGQLAALAPDFDFAINEQCFFYAECDGYAAFTGSGKPVFNIEYDAAYVNDTAGAREQLCAAARAADIRTLVMAANLDGSLRLSCD</sequence>
<reference evidence="3" key="2">
    <citation type="journal article" date="2020" name="Microorganisms">
        <title>Osmotic Adaptation and Compatible Solute Biosynthesis of Phototrophic Bacteria as Revealed from Genome Analyses.</title>
        <authorList>
            <person name="Imhoff J.F."/>
            <person name="Rahn T."/>
            <person name="Kunzel S."/>
            <person name="Keller A."/>
            <person name="Neulinger S.C."/>
        </authorList>
    </citation>
    <scope>NUCLEOTIDE SEQUENCE</scope>
    <source>
        <strain evidence="3">IM 151</strain>
    </source>
</reference>
<reference evidence="3" key="1">
    <citation type="submission" date="2017-08" db="EMBL/GenBank/DDBJ databases">
        <authorList>
            <person name="Imhoff J.F."/>
            <person name="Rahn T."/>
            <person name="Kuenzel S."/>
            <person name="Neulinger S.C."/>
        </authorList>
    </citation>
    <scope>NUCLEOTIDE SEQUENCE</scope>
    <source>
        <strain evidence="3">IM 151</strain>
    </source>
</reference>
<dbReference type="Gene3D" id="3.20.20.70">
    <property type="entry name" value="Aldolase class I"/>
    <property type="match status" value="1"/>
</dbReference>
<evidence type="ECO:0000256" key="1">
    <source>
        <dbReference type="SAM" id="SignalP"/>
    </source>
</evidence>
<name>A0ABS1DV16_RUBGE</name>
<dbReference type="EMBL" id="NRRU01000033">
    <property type="protein sequence ID" value="MBK1713224.1"/>
    <property type="molecule type" value="Genomic_DNA"/>
</dbReference>
<protein>
    <submittedName>
        <fullName evidence="3">Endo alpha-1,4 polygalactosaminidase</fullName>
    </submittedName>
</protein>
<keyword evidence="1" id="KW-0732">Signal</keyword>
<dbReference type="InterPro" id="IPR017853">
    <property type="entry name" value="GH"/>
</dbReference>
<gene>
    <name evidence="3" type="ORF">CKO43_10575</name>
</gene>
<dbReference type="Proteomes" id="UP001041814">
    <property type="component" value="Unassembled WGS sequence"/>
</dbReference>
<feature type="chain" id="PRO_5047210893" evidence="1">
    <location>
        <begin position="21"/>
        <end position="278"/>
    </location>
</feature>
<accession>A0ABS1DV16</accession>
<keyword evidence="4" id="KW-1185">Reference proteome</keyword>
<proteinExistence type="predicted"/>
<feature type="signal peptide" evidence="1">
    <location>
        <begin position="1"/>
        <end position="20"/>
    </location>
</feature>
<dbReference type="InterPro" id="IPR013785">
    <property type="entry name" value="Aldolase_TIM"/>
</dbReference>
<dbReference type="PANTHER" id="PTHR35273:SF2">
    <property type="entry name" value="ALPHA-GALACTOSIDASE"/>
    <property type="match status" value="1"/>
</dbReference>
<evidence type="ECO:0000313" key="3">
    <source>
        <dbReference type="EMBL" id="MBK1713224.1"/>
    </source>
</evidence>
<dbReference type="Pfam" id="PF03537">
    <property type="entry name" value="Glyco_hydro_114"/>
    <property type="match status" value="1"/>
</dbReference>
<comment type="caution">
    <text evidence="3">The sequence shown here is derived from an EMBL/GenBank/DDBJ whole genome shotgun (WGS) entry which is preliminary data.</text>
</comment>
<evidence type="ECO:0000313" key="4">
    <source>
        <dbReference type="Proteomes" id="UP001041814"/>
    </source>
</evidence>
<dbReference type="SUPFAM" id="SSF51445">
    <property type="entry name" value="(Trans)glycosidases"/>
    <property type="match status" value="1"/>
</dbReference>
<feature type="domain" description="Glycoside-hydrolase family GH114 TIM-barrel" evidence="2">
    <location>
        <begin position="46"/>
        <end position="270"/>
    </location>
</feature>
<dbReference type="PANTHER" id="PTHR35273">
    <property type="entry name" value="ALPHA-1,4 POLYGALACTOSAMINIDASE, PUTATIVE (AFU_ORTHOLOGUE AFUA_3G07890)-RELATED"/>
    <property type="match status" value="1"/>
</dbReference>
<evidence type="ECO:0000259" key="2">
    <source>
        <dbReference type="Pfam" id="PF03537"/>
    </source>
</evidence>
<dbReference type="InterPro" id="IPR004352">
    <property type="entry name" value="GH114_TIM-barrel"/>
</dbReference>
<organism evidence="3 4">
    <name type="scientific">Rubrivivax gelatinosus</name>
    <name type="common">Rhodocyclus gelatinosus</name>
    <name type="synonym">Rhodopseudomonas gelatinosa</name>
    <dbReference type="NCBI Taxonomy" id="28068"/>
    <lineage>
        <taxon>Bacteria</taxon>
        <taxon>Pseudomonadati</taxon>
        <taxon>Pseudomonadota</taxon>
        <taxon>Betaproteobacteria</taxon>
        <taxon>Burkholderiales</taxon>
        <taxon>Sphaerotilaceae</taxon>
        <taxon>Rubrivivax</taxon>
    </lineage>
</organism>